<evidence type="ECO:0008006" key="5">
    <source>
        <dbReference type="Google" id="ProtNLM"/>
    </source>
</evidence>
<dbReference type="Pfam" id="PF02697">
    <property type="entry name" value="VAPB_antitox"/>
    <property type="match status" value="1"/>
</dbReference>
<dbReference type="EMBL" id="LHYD01000003">
    <property type="protein sequence ID" value="KXB05651.1"/>
    <property type="molecule type" value="Genomic_DNA"/>
</dbReference>
<reference evidence="3 4" key="1">
    <citation type="journal article" date="2016" name="Sci. Rep.">
        <title>Metabolic traits of an uncultured archaeal lineage -MSBL1- from brine pools of the Red Sea.</title>
        <authorList>
            <person name="Mwirichia R."/>
            <person name="Alam I."/>
            <person name="Rashid M."/>
            <person name="Vinu M."/>
            <person name="Ba-Alawi W."/>
            <person name="Anthony Kamau A."/>
            <person name="Kamanda Ngugi D."/>
            <person name="Goker M."/>
            <person name="Klenk H.P."/>
            <person name="Bajic V."/>
            <person name="Stingl U."/>
        </authorList>
    </citation>
    <scope>NUCLEOTIDE SEQUENCE [LARGE SCALE GENOMIC DNA]</scope>
    <source>
        <strain evidence="3">SCGC-AAA382A13</strain>
    </source>
</reference>
<name>A0A133VGT1_9EURY</name>
<evidence type="ECO:0000313" key="3">
    <source>
        <dbReference type="EMBL" id="KXB05651.1"/>
    </source>
</evidence>
<evidence type="ECO:0000256" key="1">
    <source>
        <dbReference type="ARBA" id="ARBA00022649"/>
    </source>
</evidence>
<feature type="region of interest" description="Disordered" evidence="2">
    <location>
        <begin position="54"/>
        <end position="75"/>
    </location>
</feature>
<dbReference type="Proteomes" id="UP000070311">
    <property type="component" value="Unassembled WGS sequence"/>
</dbReference>
<keyword evidence="1" id="KW-1277">Toxin-antitoxin system</keyword>
<sequence length="75" mass="8869">MGTKTISIKDEAYERLRKFKKEGESFTDLINRLTRKRSLLELPELVEKEEAKSLEKAIEESSEERKEARKREIEA</sequence>
<gene>
    <name evidence="3" type="ORF">AKJ50_00295</name>
</gene>
<evidence type="ECO:0000313" key="4">
    <source>
        <dbReference type="Proteomes" id="UP000070311"/>
    </source>
</evidence>
<keyword evidence="4" id="KW-1185">Reference proteome</keyword>
<comment type="caution">
    <text evidence="3">The sequence shown here is derived from an EMBL/GenBank/DDBJ whole genome shotgun (WGS) entry which is preliminary data.</text>
</comment>
<evidence type="ECO:0000256" key="2">
    <source>
        <dbReference type="SAM" id="MobiDB-lite"/>
    </source>
</evidence>
<proteinExistence type="predicted"/>
<protein>
    <recommendedName>
        <fullName evidence="5">Antitoxin</fullName>
    </recommendedName>
</protein>
<dbReference type="InterPro" id="IPR003847">
    <property type="entry name" value="Put_antitoxin"/>
</dbReference>
<organism evidence="3 4">
    <name type="scientific">candidate division MSBL1 archaeon SCGC-AAA382A13</name>
    <dbReference type="NCBI Taxonomy" id="1698279"/>
    <lineage>
        <taxon>Archaea</taxon>
        <taxon>Methanobacteriati</taxon>
        <taxon>Methanobacteriota</taxon>
        <taxon>candidate division MSBL1</taxon>
    </lineage>
</organism>
<accession>A0A133VGT1</accession>
<dbReference type="AlphaFoldDB" id="A0A133VGT1"/>